<dbReference type="AlphaFoldDB" id="Q6Z5R3"/>
<protein>
    <submittedName>
        <fullName evidence="1">HGWP repeat containing protein-like</fullName>
    </submittedName>
</protein>
<name>Q6Z5R3_ORYSJ</name>
<sequence>MVTPLLLGIYIFTAGLSPSLPTGVLAYMVGWTHHHSWAFTSSPTGLPSPPPTSVSAYTAASVAADWCLRLHGWSVTPSKLGIYTFTAGRCHHCRLVSSPPWLVFSAAIAVGDHVFTTGYSHRCRLVFSSPLMDDFVSTSVTFIVTEENIKKLSHH</sequence>
<dbReference type="Proteomes" id="UP000000763">
    <property type="component" value="Chromosome 7"/>
</dbReference>
<evidence type="ECO:0000313" key="2">
    <source>
        <dbReference type="Proteomes" id="UP000000763"/>
    </source>
</evidence>
<accession>Q6Z5R3</accession>
<dbReference type="InterPro" id="IPR005213">
    <property type="entry name" value="HGWP_repeat"/>
</dbReference>
<evidence type="ECO:0000313" key="1">
    <source>
        <dbReference type="EMBL" id="BAC83728.1"/>
    </source>
</evidence>
<dbReference type="Pfam" id="PF03578">
    <property type="entry name" value="HGWP"/>
    <property type="match status" value="1"/>
</dbReference>
<organism evidence="1 2">
    <name type="scientific">Oryza sativa subsp. japonica</name>
    <name type="common">Rice</name>
    <dbReference type="NCBI Taxonomy" id="39947"/>
    <lineage>
        <taxon>Eukaryota</taxon>
        <taxon>Viridiplantae</taxon>
        <taxon>Streptophyta</taxon>
        <taxon>Embryophyta</taxon>
        <taxon>Tracheophyta</taxon>
        <taxon>Spermatophyta</taxon>
        <taxon>Magnoliopsida</taxon>
        <taxon>Liliopsida</taxon>
        <taxon>Poales</taxon>
        <taxon>Poaceae</taxon>
        <taxon>BOP clade</taxon>
        <taxon>Oryzoideae</taxon>
        <taxon>Oryzeae</taxon>
        <taxon>Oryzinae</taxon>
        <taxon>Oryza</taxon>
        <taxon>Oryza sativa</taxon>
    </lineage>
</organism>
<reference evidence="2" key="1">
    <citation type="journal article" date="2005" name="Nature">
        <title>The map-based sequence of the rice genome.</title>
        <authorList>
            <consortium name="International rice genome sequencing project (IRGSP)"/>
            <person name="Matsumoto T."/>
            <person name="Wu J."/>
            <person name="Kanamori H."/>
            <person name="Katayose Y."/>
            <person name="Fujisawa M."/>
            <person name="Namiki N."/>
            <person name="Mizuno H."/>
            <person name="Yamamoto K."/>
            <person name="Antonio B.A."/>
            <person name="Baba T."/>
            <person name="Sakata K."/>
            <person name="Nagamura Y."/>
            <person name="Aoki H."/>
            <person name="Arikawa K."/>
            <person name="Arita K."/>
            <person name="Bito T."/>
            <person name="Chiden Y."/>
            <person name="Fujitsuka N."/>
            <person name="Fukunaka R."/>
            <person name="Hamada M."/>
            <person name="Harada C."/>
            <person name="Hayashi A."/>
            <person name="Hijishita S."/>
            <person name="Honda M."/>
            <person name="Hosokawa S."/>
            <person name="Ichikawa Y."/>
            <person name="Idonuma A."/>
            <person name="Iijima M."/>
            <person name="Ikeda M."/>
            <person name="Ikeno M."/>
            <person name="Ito K."/>
            <person name="Ito S."/>
            <person name="Ito T."/>
            <person name="Ito Y."/>
            <person name="Ito Y."/>
            <person name="Iwabuchi A."/>
            <person name="Kamiya K."/>
            <person name="Karasawa W."/>
            <person name="Kurita K."/>
            <person name="Katagiri S."/>
            <person name="Kikuta A."/>
            <person name="Kobayashi H."/>
            <person name="Kobayashi N."/>
            <person name="Machita K."/>
            <person name="Maehara T."/>
            <person name="Masukawa M."/>
            <person name="Mizubayashi T."/>
            <person name="Mukai Y."/>
            <person name="Nagasaki H."/>
            <person name="Nagata Y."/>
            <person name="Naito S."/>
            <person name="Nakashima M."/>
            <person name="Nakama Y."/>
            <person name="Nakamichi Y."/>
            <person name="Nakamura M."/>
            <person name="Meguro A."/>
            <person name="Negishi M."/>
            <person name="Ohta I."/>
            <person name="Ohta T."/>
            <person name="Okamoto M."/>
            <person name="Ono N."/>
            <person name="Saji S."/>
            <person name="Sakaguchi M."/>
            <person name="Sakai K."/>
            <person name="Shibata M."/>
            <person name="Shimokawa T."/>
            <person name="Song J."/>
            <person name="Takazaki Y."/>
            <person name="Terasawa K."/>
            <person name="Tsugane M."/>
            <person name="Tsuji K."/>
            <person name="Ueda S."/>
            <person name="Waki K."/>
            <person name="Yamagata H."/>
            <person name="Yamamoto M."/>
            <person name="Yamamoto S."/>
            <person name="Yamane H."/>
            <person name="Yoshiki S."/>
            <person name="Yoshihara R."/>
            <person name="Yukawa K."/>
            <person name="Zhong H."/>
            <person name="Yano M."/>
            <person name="Yuan Q."/>
            <person name="Ouyang S."/>
            <person name="Liu J."/>
            <person name="Jones K.M."/>
            <person name="Gansberger K."/>
            <person name="Moffat K."/>
            <person name="Hill J."/>
            <person name="Bera J."/>
            <person name="Fadrosh D."/>
            <person name="Jin S."/>
            <person name="Johri S."/>
            <person name="Kim M."/>
            <person name="Overton L."/>
            <person name="Reardon M."/>
            <person name="Tsitrin T."/>
            <person name="Vuong H."/>
            <person name="Weaver B."/>
            <person name="Ciecko A."/>
            <person name="Tallon L."/>
            <person name="Jackson J."/>
            <person name="Pai G."/>
            <person name="Aken S.V."/>
            <person name="Utterback T."/>
            <person name="Reidmuller S."/>
            <person name="Feldblyum T."/>
            <person name="Hsiao J."/>
            <person name="Zismann V."/>
            <person name="Iobst S."/>
            <person name="de Vazeille A.R."/>
            <person name="Buell C.R."/>
            <person name="Ying K."/>
            <person name="Li Y."/>
            <person name="Lu T."/>
            <person name="Huang Y."/>
            <person name="Zhao Q."/>
            <person name="Feng Q."/>
            <person name="Zhang L."/>
            <person name="Zhu J."/>
            <person name="Weng Q."/>
            <person name="Mu J."/>
            <person name="Lu Y."/>
            <person name="Fan D."/>
            <person name="Liu Y."/>
            <person name="Guan J."/>
            <person name="Zhang Y."/>
            <person name="Yu S."/>
            <person name="Liu X."/>
            <person name="Zhang Y."/>
            <person name="Hong G."/>
            <person name="Han B."/>
            <person name="Choisne N."/>
            <person name="Demange N."/>
            <person name="Orjeda G."/>
            <person name="Samain S."/>
            <person name="Cattolico L."/>
            <person name="Pelletier E."/>
            <person name="Couloux A."/>
            <person name="Segurens B."/>
            <person name="Wincker P."/>
            <person name="D'Hont A."/>
            <person name="Scarpelli C."/>
            <person name="Weissenbach J."/>
            <person name="Salanoubat M."/>
            <person name="Quetier F."/>
            <person name="Yu Y."/>
            <person name="Kim H.R."/>
            <person name="Rambo T."/>
            <person name="Currie J."/>
            <person name="Collura K."/>
            <person name="Luo M."/>
            <person name="Yang T."/>
            <person name="Ammiraju J.S.S."/>
            <person name="Engler F."/>
            <person name="Soderlund C."/>
            <person name="Wing R.A."/>
            <person name="Palmer L.E."/>
            <person name="de la Bastide M."/>
            <person name="Spiegel L."/>
            <person name="Nascimento L."/>
            <person name="Zutavern T."/>
            <person name="O'Shaughnessy A."/>
            <person name="Dike S."/>
            <person name="Dedhia N."/>
            <person name="Preston R."/>
            <person name="Balija V."/>
            <person name="McCombie W.R."/>
            <person name="Chow T."/>
            <person name="Chen H."/>
            <person name="Chung M."/>
            <person name="Chen C."/>
            <person name="Shaw J."/>
            <person name="Wu H."/>
            <person name="Hsiao K."/>
            <person name="Chao Y."/>
            <person name="Chu M."/>
            <person name="Cheng C."/>
            <person name="Hour A."/>
            <person name="Lee P."/>
            <person name="Lin S."/>
            <person name="Lin Y."/>
            <person name="Liou J."/>
            <person name="Liu S."/>
            <person name="Hsing Y."/>
            <person name="Raghuvanshi S."/>
            <person name="Mohanty A."/>
            <person name="Bharti A.K."/>
            <person name="Gaur A."/>
            <person name="Gupta V."/>
            <person name="Kumar D."/>
            <person name="Ravi V."/>
            <person name="Vij S."/>
            <person name="Kapur A."/>
            <person name="Khurana P."/>
            <person name="Khurana P."/>
            <person name="Khurana J.P."/>
            <person name="Tyagi A.K."/>
            <person name="Gaikwad K."/>
            <person name="Singh A."/>
            <person name="Dalal V."/>
            <person name="Srivastava S."/>
            <person name="Dixit A."/>
            <person name="Pal A.K."/>
            <person name="Ghazi I.A."/>
            <person name="Yadav M."/>
            <person name="Pandit A."/>
            <person name="Bhargava A."/>
            <person name="Sureshbabu K."/>
            <person name="Batra K."/>
            <person name="Sharma T.R."/>
            <person name="Mohapatra T."/>
            <person name="Singh N.K."/>
            <person name="Messing J."/>
            <person name="Nelson A.B."/>
            <person name="Fuks G."/>
            <person name="Kavchok S."/>
            <person name="Keizer G."/>
            <person name="Linton E."/>
            <person name="Llaca V."/>
            <person name="Song R."/>
            <person name="Tanyolac B."/>
            <person name="Young S."/>
            <person name="Ho-Il K."/>
            <person name="Hahn J.H."/>
            <person name="Sangsakoo G."/>
            <person name="Vanavichit A."/>
            <person name="de Mattos Luiz.A.T."/>
            <person name="Zimmer P.D."/>
            <person name="Malone G."/>
            <person name="Dellagostin O."/>
            <person name="de Oliveira A.C."/>
            <person name="Bevan M."/>
            <person name="Bancroft I."/>
            <person name="Minx P."/>
            <person name="Cordum H."/>
            <person name="Wilson R."/>
            <person name="Cheng Z."/>
            <person name="Jin W."/>
            <person name="Jiang J."/>
            <person name="Leong S.A."/>
            <person name="Iwama H."/>
            <person name="Gojobori T."/>
            <person name="Itoh T."/>
            <person name="Niimura Y."/>
            <person name="Fujii Y."/>
            <person name="Habara T."/>
            <person name="Sakai H."/>
            <person name="Sato Y."/>
            <person name="Wilson G."/>
            <person name="Kumar K."/>
            <person name="McCouch S."/>
            <person name="Juretic N."/>
            <person name="Hoen D."/>
            <person name="Wright S."/>
            <person name="Bruskiewich R."/>
            <person name="Bureau T."/>
            <person name="Miyao A."/>
            <person name="Hirochika H."/>
            <person name="Nishikawa T."/>
            <person name="Kadowaki K."/>
            <person name="Sugiura M."/>
            <person name="Burr B."/>
            <person name="Sasaki T."/>
        </authorList>
    </citation>
    <scope>NUCLEOTIDE SEQUENCE [LARGE SCALE GENOMIC DNA]</scope>
    <source>
        <strain evidence="2">cv. Nipponbare</strain>
    </source>
</reference>
<proteinExistence type="predicted"/>
<reference evidence="2" key="2">
    <citation type="journal article" date="2008" name="Nucleic Acids Res.">
        <title>The rice annotation project database (RAP-DB): 2008 update.</title>
        <authorList>
            <consortium name="The rice annotation project (RAP)"/>
        </authorList>
    </citation>
    <scope>GENOME REANNOTATION</scope>
    <source>
        <strain evidence="2">cv. Nipponbare</strain>
    </source>
</reference>
<dbReference type="EMBL" id="AP005104">
    <property type="protein sequence ID" value="BAC83728.1"/>
    <property type="molecule type" value="Genomic_DNA"/>
</dbReference>
<gene>
    <name evidence="1" type="primary">OSJNBa0042E08.14</name>
</gene>